<dbReference type="Proteomes" id="UP000503088">
    <property type="component" value="Chromosome"/>
</dbReference>
<name>A0A7D3Y874_9BACL</name>
<protein>
    <submittedName>
        <fullName evidence="2">Uncharacterized protein</fullName>
    </submittedName>
</protein>
<dbReference type="EMBL" id="CP048104">
    <property type="protein sequence ID" value="QKG83361.1"/>
    <property type="molecule type" value="Genomic_DNA"/>
</dbReference>
<keyword evidence="3" id="KW-1185">Reference proteome</keyword>
<feature type="region of interest" description="Disordered" evidence="1">
    <location>
        <begin position="27"/>
        <end position="48"/>
    </location>
</feature>
<accession>A0A7D3Y874</accession>
<evidence type="ECO:0000313" key="2">
    <source>
        <dbReference type="EMBL" id="QKG83361.1"/>
    </source>
</evidence>
<dbReference type="RefSeq" id="WP_173219972.1">
    <property type="nucleotide sequence ID" value="NZ_CP048104.1"/>
</dbReference>
<dbReference type="AlphaFoldDB" id="A0A7D3Y874"/>
<proteinExistence type="predicted"/>
<organism evidence="2 3">
    <name type="scientific">Kroppenstedtia pulmonis</name>
    <dbReference type="NCBI Taxonomy" id="1380685"/>
    <lineage>
        <taxon>Bacteria</taxon>
        <taxon>Bacillati</taxon>
        <taxon>Bacillota</taxon>
        <taxon>Bacilli</taxon>
        <taxon>Bacillales</taxon>
        <taxon>Thermoactinomycetaceae</taxon>
        <taxon>Kroppenstedtia</taxon>
    </lineage>
</organism>
<evidence type="ECO:0000256" key="1">
    <source>
        <dbReference type="SAM" id="MobiDB-lite"/>
    </source>
</evidence>
<sequence length="48" mass="5088">MKWSKGAVLAVLLTVFMIGQVHDYASEDPGMSVVSEDPGMSSEDPGMS</sequence>
<dbReference type="KEGG" id="kpul:GXN76_02000"/>
<reference evidence="2 3" key="1">
    <citation type="submission" date="2020-01" db="EMBL/GenBank/DDBJ databases">
        <authorList>
            <person name="Gulvik C.A."/>
            <person name="Batra D.G."/>
        </authorList>
    </citation>
    <scope>NUCLEOTIDE SEQUENCE [LARGE SCALE GENOMIC DNA]</scope>
    <source>
        <strain evidence="2 3">W9323</strain>
    </source>
</reference>
<gene>
    <name evidence="2" type="ORF">GXN76_02000</name>
</gene>
<evidence type="ECO:0000313" key="3">
    <source>
        <dbReference type="Proteomes" id="UP000503088"/>
    </source>
</evidence>